<evidence type="ECO:0008006" key="10">
    <source>
        <dbReference type="Google" id="ProtNLM"/>
    </source>
</evidence>
<dbReference type="PANTHER" id="PTHR13421:SF16">
    <property type="entry name" value="SNRNA-ACTIVATING PROTEIN COMPLEX SUBUNIT 3"/>
    <property type="match status" value="1"/>
</dbReference>
<dbReference type="RefSeq" id="XP_025347802.1">
    <property type="nucleotide sequence ID" value="XM_025489642.1"/>
</dbReference>
<accession>A0A316U602</accession>
<proteinExistence type="inferred from homology"/>
<dbReference type="AlphaFoldDB" id="A0A316U602"/>
<evidence type="ECO:0000256" key="4">
    <source>
        <dbReference type="ARBA" id="ARBA00023125"/>
    </source>
</evidence>
<dbReference type="GO" id="GO:0019185">
    <property type="term" value="C:snRNA-activating protein complex"/>
    <property type="evidence" value="ECO:0007669"/>
    <property type="project" value="TreeGrafter"/>
</dbReference>
<feature type="compositionally biased region" description="Polar residues" evidence="7">
    <location>
        <begin position="215"/>
        <end position="232"/>
    </location>
</feature>
<dbReference type="OrthoDB" id="3437960at2759"/>
<keyword evidence="5" id="KW-0804">Transcription</keyword>
<feature type="compositionally biased region" description="Basic and acidic residues" evidence="7">
    <location>
        <begin position="506"/>
        <end position="517"/>
    </location>
</feature>
<keyword evidence="6" id="KW-0539">Nucleus</keyword>
<gene>
    <name evidence="8" type="ORF">BCV69DRAFT_194864</name>
</gene>
<evidence type="ECO:0000256" key="6">
    <source>
        <dbReference type="ARBA" id="ARBA00023242"/>
    </source>
</evidence>
<evidence type="ECO:0000256" key="3">
    <source>
        <dbReference type="ARBA" id="ARBA00023015"/>
    </source>
</evidence>
<feature type="region of interest" description="Disordered" evidence="7">
    <location>
        <begin position="553"/>
        <end position="612"/>
    </location>
</feature>
<feature type="region of interest" description="Disordered" evidence="7">
    <location>
        <begin position="493"/>
        <end position="529"/>
    </location>
</feature>
<dbReference type="Proteomes" id="UP000245942">
    <property type="component" value="Unassembled WGS sequence"/>
</dbReference>
<protein>
    <recommendedName>
        <fullName evidence="10">snRNA-activating protein complex subunit 3</fullName>
    </recommendedName>
</protein>
<keyword evidence="9" id="KW-1185">Reference proteome</keyword>
<dbReference type="GO" id="GO:0042795">
    <property type="term" value="P:snRNA transcription by RNA polymerase II"/>
    <property type="evidence" value="ECO:0007669"/>
    <property type="project" value="TreeGrafter"/>
</dbReference>
<feature type="region of interest" description="Disordered" evidence="7">
    <location>
        <begin position="409"/>
        <end position="429"/>
    </location>
</feature>
<evidence type="ECO:0000256" key="5">
    <source>
        <dbReference type="ARBA" id="ARBA00023163"/>
    </source>
</evidence>
<dbReference type="InterPro" id="IPR022042">
    <property type="entry name" value="snRNA-activating_su3"/>
</dbReference>
<evidence type="ECO:0000256" key="1">
    <source>
        <dbReference type="ARBA" id="ARBA00004123"/>
    </source>
</evidence>
<dbReference type="PANTHER" id="PTHR13421">
    <property type="entry name" value="SNRNA-ACTIVATING PROTEIN COMPLEX SUBUNIT 3"/>
    <property type="match status" value="1"/>
</dbReference>
<comment type="similarity">
    <text evidence="2">Belongs to the SNAPC3/SRD2 family.</text>
</comment>
<keyword evidence="3" id="KW-0805">Transcription regulation</keyword>
<evidence type="ECO:0000256" key="7">
    <source>
        <dbReference type="SAM" id="MobiDB-lite"/>
    </source>
</evidence>
<dbReference type="EMBL" id="KZ819327">
    <property type="protein sequence ID" value="PWN20642.1"/>
    <property type="molecule type" value="Genomic_DNA"/>
</dbReference>
<feature type="compositionally biased region" description="Basic and acidic residues" evidence="7">
    <location>
        <begin position="590"/>
        <end position="603"/>
    </location>
</feature>
<dbReference type="Pfam" id="PF12251">
    <property type="entry name" value="SNAPC3"/>
    <property type="match status" value="1"/>
</dbReference>
<feature type="region of interest" description="Disordered" evidence="7">
    <location>
        <begin position="205"/>
        <end position="239"/>
    </location>
</feature>
<dbReference type="GeneID" id="37011376"/>
<feature type="compositionally biased region" description="Low complexity" evidence="7">
    <location>
        <begin position="160"/>
        <end position="175"/>
    </location>
</feature>
<dbReference type="GO" id="GO:0042796">
    <property type="term" value="P:snRNA transcription by RNA polymerase III"/>
    <property type="evidence" value="ECO:0007669"/>
    <property type="project" value="TreeGrafter"/>
</dbReference>
<dbReference type="GO" id="GO:0005634">
    <property type="term" value="C:nucleus"/>
    <property type="evidence" value="ECO:0007669"/>
    <property type="project" value="UniProtKB-SubCell"/>
</dbReference>
<dbReference type="STRING" id="1684307.A0A316U602"/>
<comment type="subcellular location">
    <subcellularLocation>
        <location evidence="1">Nucleus</location>
    </subcellularLocation>
</comment>
<feature type="region of interest" description="Disordered" evidence="7">
    <location>
        <begin position="148"/>
        <end position="178"/>
    </location>
</feature>
<sequence length="680" mass="75531">MASRWYLRPSASSEANTVLPYHPSAPFALEEAFPAGTSLPPAPPPVPRIIAARNDDAIRVLAHEVRGDFQEDGELMRRIRARQQAWSDYDAAEGGGSDAGDGYQKLTKMDRMMPKAFQFQRDQARMHRLWSDAHPSSESAIARPVPCHLLQTPHPTCPGSSSANKSTTSPSPAASRMAQPPLILTISVYSRHVLRSTRQSRARAAAEKRYDEFQQEQNSKFNNLHHASSTPGDLSESEMRPETMEKNLFLPKFGTFRDEKQADPRPSQRLEMHSDQTLLDLCEGIICRMDDLPERDEDIETNLTQADADAAKPRGIDAKDRTRYTGKKRVAEKVVLVESYLAGRPDSSLLEHVHQQLTSQSDTDEQMEKVGLASVTMGDLFGKLCLHKPYWYCHQGICEHFFTIDEIRLPDPKSDPPPISPAQEQSEAPFAAQEQVYRHPMTTYLMAAQLSRPTATIARLRGAQETYSLGYCTICDKLTAKFAVVGGERTGSEGADVWRRRRKRGREQSERERHDQNAEAEGEEEHLPPVPALKSEVELLCPACLAALTGHVLPLPQPRGKGKDNAALPVEEADEPTGDGPQAKRKYTRRAKDVATTEEHDAQDAEGLISSSEQTTAALGLTAGHGEEQEEQRGLPSAITAENLRRNAQMVSDDFNIGWHEAVHRLRGGAKGWTIVPLLD</sequence>
<reference evidence="8 9" key="1">
    <citation type="journal article" date="2018" name="Mol. Biol. Evol.">
        <title>Broad Genomic Sampling Reveals a Smut Pathogenic Ancestry of the Fungal Clade Ustilaginomycotina.</title>
        <authorList>
            <person name="Kijpornyongpan T."/>
            <person name="Mondo S.J."/>
            <person name="Barry K."/>
            <person name="Sandor L."/>
            <person name="Lee J."/>
            <person name="Lipzen A."/>
            <person name="Pangilinan J."/>
            <person name="LaButti K."/>
            <person name="Hainaut M."/>
            <person name="Henrissat B."/>
            <person name="Grigoriev I.V."/>
            <person name="Spatafora J.W."/>
            <person name="Aime M.C."/>
        </authorList>
    </citation>
    <scope>NUCLEOTIDE SEQUENCE [LARGE SCALE GENOMIC DNA]</scope>
    <source>
        <strain evidence="8 9">MCA 4718</strain>
    </source>
</reference>
<dbReference type="GO" id="GO:0003681">
    <property type="term" value="F:bent DNA binding"/>
    <property type="evidence" value="ECO:0007669"/>
    <property type="project" value="TreeGrafter"/>
</dbReference>
<dbReference type="GO" id="GO:0001006">
    <property type="term" value="F:RNA polymerase III type 3 promoter sequence-specific DNA binding"/>
    <property type="evidence" value="ECO:0007669"/>
    <property type="project" value="TreeGrafter"/>
</dbReference>
<organism evidence="8 9">
    <name type="scientific">Pseudomicrostroma glucosiphilum</name>
    <dbReference type="NCBI Taxonomy" id="1684307"/>
    <lineage>
        <taxon>Eukaryota</taxon>
        <taxon>Fungi</taxon>
        <taxon>Dikarya</taxon>
        <taxon>Basidiomycota</taxon>
        <taxon>Ustilaginomycotina</taxon>
        <taxon>Exobasidiomycetes</taxon>
        <taxon>Microstromatales</taxon>
        <taxon>Microstromatales incertae sedis</taxon>
        <taxon>Pseudomicrostroma</taxon>
    </lineage>
</organism>
<name>A0A316U602_9BASI</name>
<evidence type="ECO:0000313" key="8">
    <source>
        <dbReference type="EMBL" id="PWN20642.1"/>
    </source>
</evidence>
<evidence type="ECO:0000313" key="9">
    <source>
        <dbReference type="Proteomes" id="UP000245942"/>
    </source>
</evidence>
<keyword evidence="4" id="KW-0238">DNA-binding</keyword>
<evidence type="ECO:0000256" key="2">
    <source>
        <dbReference type="ARBA" id="ARBA00010410"/>
    </source>
</evidence>
<dbReference type="GO" id="GO:0000978">
    <property type="term" value="F:RNA polymerase II cis-regulatory region sequence-specific DNA binding"/>
    <property type="evidence" value="ECO:0007669"/>
    <property type="project" value="TreeGrafter"/>
</dbReference>
<dbReference type="GO" id="GO:0001046">
    <property type="term" value="F:core promoter sequence-specific DNA binding"/>
    <property type="evidence" value="ECO:0007669"/>
    <property type="project" value="TreeGrafter"/>
</dbReference>